<comment type="caution">
    <text evidence="1">The sequence shown here is derived from an EMBL/GenBank/DDBJ whole genome shotgun (WGS) entry which is preliminary data.</text>
</comment>
<organism evidence="1 2">
    <name type="scientific">Halocatena pleomorpha</name>
    <dbReference type="NCBI Taxonomy" id="1785090"/>
    <lineage>
        <taxon>Archaea</taxon>
        <taxon>Methanobacteriati</taxon>
        <taxon>Methanobacteriota</taxon>
        <taxon>Stenosarchaea group</taxon>
        <taxon>Halobacteria</taxon>
        <taxon>Halobacteriales</taxon>
        <taxon>Natronomonadaceae</taxon>
        <taxon>Halocatena</taxon>
    </lineage>
</organism>
<dbReference type="RefSeq" id="WP_124955621.1">
    <property type="nucleotide sequence ID" value="NZ_RRCH01000029.1"/>
</dbReference>
<dbReference type="Proteomes" id="UP000282322">
    <property type="component" value="Unassembled WGS sequence"/>
</dbReference>
<protein>
    <submittedName>
        <fullName evidence="1">Uncharacterized protein</fullName>
    </submittedName>
</protein>
<dbReference type="EMBL" id="RRCH01000029">
    <property type="protein sequence ID" value="RRJ29133.1"/>
    <property type="molecule type" value="Genomic_DNA"/>
</dbReference>
<proteinExistence type="predicted"/>
<sequence>MPPRPVTEWPDRPVTRSEIQTDLDPIDAIDHLPLDETVVGIWGVTQGQIQRGSIPEEVSDTAIVDFVLETPTEYRMYSYVQHDRTTQWVTYEAEEKRTEGGDKFESILQEYTLLAGNSDIDRVE</sequence>
<evidence type="ECO:0000313" key="2">
    <source>
        <dbReference type="Proteomes" id="UP000282322"/>
    </source>
</evidence>
<gene>
    <name evidence="1" type="ORF">EIK79_13420</name>
</gene>
<name>A0A3P3R9B9_9EURY</name>
<dbReference type="AlphaFoldDB" id="A0A3P3R9B9"/>
<keyword evidence="2" id="KW-1185">Reference proteome</keyword>
<reference evidence="1 2" key="1">
    <citation type="submission" date="2018-11" db="EMBL/GenBank/DDBJ databases">
        <title>Taxonoimc description of Halomarina strain SPP-AMP-1.</title>
        <authorList>
            <person name="Pal Y."/>
            <person name="Srinivasana K."/>
            <person name="Verma A."/>
            <person name="Kumar P."/>
        </authorList>
    </citation>
    <scope>NUCLEOTIDE SEQUENCE [LARGE SCALE GENOMIC DNA]</scope>
    <source>
        <strain evidence="1 2">SPP-AMP-1</strain>
    </source>
</reference>
<dbReference type="OrthoDB" id="296880at2157"/>
<evidence type="ECO:0000313" key="1">
    <source>
        <dbReference type="EMBL" id="RRJ29133.1"/>
    </source>
</evidence>
<accession>A0A3P3R9B9</accession>